<dbReference type="RefSeq" id="WP_117452597.1">
    <property type="nucleotide sequence ID" value="NZ_CP060636.1"/>
</dbReference>
<keyword evidence="3" id="KW-1185">Reference proteome</keyword>
<gene>
    <name evidence="2" type="ORF">H9Q80_06060</name>
</gene>
<organism evidence="2 3">
    <name type="scientific">[Eubacterium] hominis</name>
    <dbReference type="NCBI Taxonomy" id="2764325"/>
    <lineage>
        <taxon>Bacteria</taxon>
        <taxon>Bacillati</taxon>
        <taxon>Bacillota</taxon>
        <taxon>Erysipelotrichia</taxon>
        <taxon>Erysipelotrichales</taxon>
        <taxon>Erysipelotrichaceae</taxon>
        <taxon>Amedibacillus</taxon>
    </lineage>
</organism>
<proteinExistence type="predicted"/>
<keyword evidence="1" id="KW-0812">Transmembrane</keyword>
<evidence type="ECO:0000256" key="1">
    <source>
        <dbReference type="SAM" id="Phobius"/>
    </source>
</evidence>
<sequence length="86" mass="10429">MNELLIIYSVWNCFVFFIYGWDKYKAKHHQYRISEFTLLSYMFFFGTLGAILGMLCFHHKTKKRKFQIMAVFSAILQLSLYWLVIQ</sequence>
<keyword evidence="1" id="KW-1133">Transmembrane helix</keyword>
<dbReference type="AlphaFoldDB" id="A0A7G9GRT0"/>
<dbReference type="EMBL" id="CP060636">
    <property type="protein sequence ID" value="QNM13512.1"/>
    <property type="molecule type" value="Genomic_DNA"/>
</dbReference>
<dbReference type="InterPro" id="IPR010718">
    <property type="entry name" value="DUF1294"/>
</dbReference>
<dbReference type="Pfam" id="PF06961">
    <property type="entry name" value="DUF1294"/>
    <property type="match status" value="1"/>
</dbReference>
<feature type="transmembrane region" description="Helical" evidence="1">
    <location>
        <begin position="66"/>
        <end position="85"/>
    </location>
</feature>
<accession>A0A7G9GRT0</accession>
<feature type="transmembrane region" description="Helical" evidence="1">
    <location>
        <begin position="6"/>
        <end position="24"/>
    </location>
</feature>
<reference evidence="2 3" key="1">
    <citation type="submission" date="2020-08" db="EMBL/GenBank/DDBJ databases">
        <authorList>
            <person name="Liu C."/>
            <person name="Sun Q."/>
        </authorList>
    </citation>
    <scope>NUCLEOTIDE SEQUENCE [LARGE SCALE GENOMIC DNA]</scope>
    <source>
        <strain evidence="2 3">NSJ-61</strain>
    </source>
</reference>
<protein>
    <submittedName>
        <fullName evidence="2">DUF1294 domain-containing protein</fullName>
    </submittedName>
</protein>
<keyword evidence="1" id="KW-0472">Membrane</keyword>
<evidence type="ECO:0000313" key="3">
    <source>
        <dbReference type="Proteomes" id="UP000515856"/>
    </source>
</evidence>
<dbReference type="KEGG" id="ehn:H9Q80_06060"/>
<evidence type="ECO:0000313" key="2">
    <source>
        <dbReference type="EMBL" id="QNM13512.1"/>
    </source>
</evidence>
<feature type="transmembrane region" description="Helical" evidence="1">
    <location>
        <begin position="36"/>
        <end position="60"/>
    </location>
</feature>
<dbReference type="Proteomes" id="UP000515856">
    <property type="component" value="Chromosome"/>
</dbReference>
<name>A0A7G9GRT0_9FIRM</name>